<dbReference type="InterPro" id="IPR049052">
    <property type="entry name" value="nSTAND1"/>
</dbReference>
<dbReference type="GO" id="GO:0007166">
    <property type="term" value="P:cell surface receptor signaling pathway"/>
    <property type="evidence" value="ECO:0007669"/>
    <property type="project" value="InterPro"/>
</dbReference>
<evidence type="ECO:0000313" key="2">
    <source>
        <dbReference type="EMBL" id="KAK7007774.1"/>
    </source>
</evidence>
<dbReference type="InterPro" id="IPR027417">
    <property type="entry name" value="P-loop_NTPase"/>
</dbReference>
<protein>
    <submittedName>
        <fullName evidence="2">CTLH domain-containing protein</fullName>
    </submittedName>
</protein>
<accession>A0AAW0AFA2</accession>
<dbReference type="InterPro" id="IPR036537">
    <property type="entry name" value="Adaptor_Cbl_N_dom_sf"/>
</dbReference>
<dbReference type="SUPFAM" id="SSF48452">
    <property type="entry name" value="TPR-like"/>
    <property type="match status" value="1"/>
</dbReference>
<dbReference type="Gene3D" id="1.20.930.20">
    <property type="entry name" value="Adaptor protein Cbl, N-terminal domain"/>
    <property type="match status" value="1"/>
</dbReference>
<dbReference type="InterPro" id="IPR059179">
    <property type="entry name" value="MLKL-like_MCAfunc"/>
</dbReference>
<dbReference type="Pfam" id="PF20703">
    <property type="entry name" value="nSTAND1"/>
    <property type="match status" value="1"/>
</dbReference>
<dbReference type="PRINTS" id="PR00364">
    <property type="entry name" value="DISEASERSIST"/>
</dbReference>
<dbReference type="Proteomes" id="UP001362999">
    <property type="component" value="Unassembled WGS sequence"/>
</dbReference>
<proteinExistence type="predicted"/>
<dbReference type="AlphaFoldDB" id="A0AAW0AFA2"/>
<reference evidence="2 3" key="1">
    <citation type="journal article" date="2024" name="J Genomics">
        <title>Draft genome sequencing and assembly of Favolaschia claudopus CIRM-BRFM 2984 isolated from oak limbs.</title>
        <authorList>
            <person name="Navarro D."/>
            <person name="Drula E."/>
            <person name="Chaduli D."/>
            <person name="Cazenave R."/>
            <person name="Ahrendt S."/>
            <person name="Wang J."/>
            <person name="Lipzen A."/>
            <person name="Daum C."/>
            <person name="Barry K."/>
            <person name="Grigoriev I.V."/>
            <person name="Favel A."/>
            <person name="Rosso M.N."/>
            <person name="Martin F."/>
        </authorList>
    </citation>
    <scope>NUCLEOTIDE SEQUENCE [LARGE SCALE GENOMIC DNA]</scope>
    <source>
        <strain evidence="2 3">CIRM-BRFM 2984</strain>
    </source>
</reference>
<evidence type="ECO:0000313" key="3">
    <source>
        <dbReference type="Proteomes" id="UP001362999"/>
    </source>
</evidence>
<sequence length="1037" mass="115919">MPPSEKVSSGILQETATAVGALQDVSRALQVPFLPAICGICFAILGIFQSAKAHKQEHLQLLKQVQELLWVVIDLSLGAESSDFLPQSILYNLGNFARTLQKIHSLMDADASSGRFRRLWLGTNTQQVEECREEMRQSLKAFTIYSTIQATQQLGEIERDSQRRREELLSIISDLSKLDSASQLSTTDAEIWKTRNLPSVDSIASLLPGTPKVFNGRDNELKQILSILLQDSPRRVAILGTGGIGKTALATSVLNLPEVIDMYQHRYFVPCDAASTCRDLIGIVASHIHAEPSKPGVLHTLMASSTTLLILDNFETPWEPSSEREEVEEFLSLLTDIPELALVITMRGVERPGRVRWTRPFLPPLRPLSDEAARQTFLEISDESEDNTDLDDLLPLTDNVPLALSLIANIVSLEGSARVIVRWRNERTKILSEGYDRRSNLDISISMSLSSPRMTMFPGAKMLLQAISLLPDGISEADLMQCRLPIANLDQCKLALLRTSLAYSDRDKRIKALAPVREYIRAVHPPEAELVRPLTTYLYEVLMLWKSFRQIPTLESVPRIAANLGNLQSVLLWSIEQDEEGAAWQIRRILTLDSFLRATGRGLSPLRAYLPGLFENCQDHQARAEYIAAAFESQHLYESRALADDLESQGIQEFKLANDRVGEVQFYNVLAAYYLYNNGDPATSEKYCELALALSTENHDLTGKGKALMHFSEVYEYRGNARLGRNYARQARQAFIQNGYLLAQAHAMKAEIYSVFILGDFQYGLALCAETKSVLAVCGMHTSELHSSITSAEAQIHLLKTDYHTARLLQMDILAKTSKGSEPMEHGYALLGLATIDCATDVEEAAVRKNVNKARAVFTELKSPGSIFHCDRVDAELQLRRGDVVEPATCFKKWLSVFRAEPNFALECLCKLADPDYGMHQPETTFAYAVVMFGYAKKAEIMPSVYLALRYIGDMFLRSGDQVTARHLFQTSLEGCAAMGIHRHQAKCLTRIAKICRKEGDVPRFVELLRQARTLFEKSSQARQVDDVEQLLASVVL</sequence>
<dbReference type="SUPFAM" id="SSF52540">
    <property type="entry name" value="P-loop containing nucleoside triphosphate hydrolases"/>
    <property type="match status" value="1"/>
</dbReference>
<dbReference type="PANTHER" id="PTHR47691:SF3">
    <property type="entry name" value="HTH-TYPE TRANSCRIPTIONAL REGULATOR RV0890C-RELATED"/>
    <property type="match status" value="1"/>
</dbReference>
<comment type="caution">
    <text evidence="2">The sequence shown here is derived from an EMBL/GenBank/DDBJ whole genome shotgun (WGS) entry which is preliminary data.</text>
</comment>
<dbReference type="EMBL" id="JAWWNJ010000069">
    <property type="protein sequence ID" value="KAK7007774.1"/>
    <property type="molecule type" value="Genomic_DNA"/>
</dbReference>
<organism evidence="2 3">
    <name type="scientific">Favolaschia claudopus</name>
    <dbReference type="NCBI Taxonomy" id="2862362"/>
    <lineage>
        <taxon>Eukaryota</taxon>
        <taxon>Fungi</taxon>
        <taxon>Dikarya</taxon>
        <taxon>Basidiomycota</taxon>
        <taxon>Agaricomycotina</taxon>
        <taxon>Agaricomycetes</taxon>
        <taxon>Agaricomycetidae</taxon>
        <taxon>Agaricales</taxon>
        <taxon>Marasmiineae</taxon>
        <taxon>Mycenaceae</taxon>
        <taxon>Favolaschia</taxon>
    </lineage>
</organism>
<gene>
    <name evidence="2" type="ORF">R3P38DRAFT_3211417</name>
</gene>
<feature type="domain" description="Novel STAND NTPase 1" evidence="1">
    <location>
        <begin position="212"/>
        <end position="347"/>
    </location>
</feature>
<keyword evidence="3" id="KW-1185">Reference proteome</keyword>
<dbReference type="PANTHER" id="PTHR47691">
    <property type="entry name" value="REGULATOR-RELATED"/>
    <property type="match status" value="1"/>
</dbReference>
<name>A0AAW0AFA2_9AGAR</name>
<evidence type="ECO:0000259" key="1">
    <source>
        <dbReference type="Pfam" id="PF20703"/>
    </source>
</evidence>
<dbReference type="Gene3D" id="3.40.50.300">
    <property type="entry name" value="P-loop containing nucleotide triphosphate hydrolases"/>
    <property type="match status" value="1"/>
</dbReference>
<dbReference type="InterPro" id="IPR011990">
    <property type="entry name" value="TPR-like_helical_dom_sf"/>
</dbReference>
<dbReference type="Gene3D" id="1.25.40.10">
    <property type="entry name" value="Tetratricopeptide repeat domain"/>
    <property type="match status" value="2"/>
</dbReference>
<dbReference type="CDD" id="cd21037">
    <property type="entry name" value="MLKL_NTD"/>
    <property type="match status" value="1"/>
</dbReference>